<dbReference type="CDD" id="cd00383">
    <property type="entry name" value="trans_reg_C"/>
    <property type="match status" value="1"/>
</dbReference>
<evidence type="ECO:0000256" key="6">
    <source>
        <dbReference type="PROSITE-ProRule" id="PRU00169"/>
    </source>
</evidence>
<dbReference type="SUPFAM" id="SSF46894">
    <property type="entry name" value="C-terminal effector domain of the bipartite response regulators"/>
    <property type="match status" value="1"/>
</dbReference>
<keyword evidence="2" id="KW-0902">Two-component regulatory system</keyword>
<dbReference type="GO" id="GO:0006355">
    <property type="term" value="P:regulation of DNA-templated transcription"/>
    <property type="evidence" value="ECO:0007669"/>
    <property type="project" value="InterPro"/>
</dbReference>
<reference evidence="11 13" key="2">
    <citation type="submission" date="2017-02" db="EMBL/GenBank/DDBJ databases">
        <title>Draft genome of Acidibacillus ferrooxidans Huett2.</title>
        <authorList>
            <person name="Schopf S."/>
        </authorList>
    </citation>
    <scope>NUCLEOTIDE SEQUENCE [LARGE SCALE GENOMIC DNA]</scope>
    <source>
        <strain evidence="11 13">Huett2</strain>
    </source>
</reference>
<dbReference type="OrthoDB" id="2373414at2"/>
<dbReference type="GO" id="GO:0000976">
    <property type="term" value="F:transcription cis-regulatory region binding"/>
    <property type="evidence" value="ECO:0007669"/>
    <property type="project" value="TreeGrafter"/>
</dbReference>
<keyword evidence="4 7" id="KW-0238">DNA-binding</keyword>
<dbReference type="Pfam" id="PF00486">
    <property type="entry name" value="Trans_reg_C"/>
    <property type="match status" value="1"/>
</dbReference>
<reference evidence="10 12" key="1">
    <citation type="submission" date="2016-02" db="EMBL/GenBank/DDBJ databases">
        <title>Draft genome sequence of Acidibacillus ferrooxidans SLC66.</title>
        <authorList>
            <person name="Oliveira G."/>
            <person name="Nancucheo I."/>
            <person name="Dall'Agnol H."/>
            <person name="Johnson B."/>
            <person name="Oliveira R."/>
            <person name="Nunes G.L."/>
            <person name="Tzotzos G."/>
            <person name="Orellana S.C."/>
            <person name="Salim A.C."/>
            <person name="Araujo F.M."/>
        </authorList>
    </citation>
    <scope>NUCLEOTIDE SEQUENCE [LARGE SCALE GENOMIC DNA]</scope>
    <source>
        <strain evidence="10 12">SLC66</strain>
    </source>
</reference>
<dbReference type="RefSeq" id="WP_067565677.1">
    <property type="nucleotide sequence ID" value="NZ_LSUQ01000038.1"/>
</dbReference>
<keyword evidence="1 6" id="KW-0597">Phosphoprotein</keyword>
<dbReference type="GO" id="GO:0032993">
    <property type="term" value="C:protein-DNA complex"/>
    <property type="evidence" value="ECO:0007669"/>
    <property type="project" value="TreeGrafter"/>
</dbReference>
<dbReference type="Proteomes" id="UP000077421">
    <property type="component" value="Unassembled WGS sequence"/>
</dbReference>
<dbReference type="PROSITE" id="PS50110">
    <property type="entry name" value="RESPONSE_REGULATORY"/>
    <property type="match status" value="1"/>
</dbReference>
<evidence type="ECO:0000313" key="11">
    <source>
        <dbReference type="EMBL" id="OPG15904.1"/>
    </source>
</evidence>
<dbReference type="PANTHER" id="PTHR48111">
    <property type="entry name" value="REGULATOR OF RPOS"/>
    <property type="match status" value="1"/>
</dbReference>
<keyword evidence="5" id="KW-0804">Transcription</keyword>
<dbReference type="AlphaFoldDB" id="A0A162SYW7"/>
<evidence type="ECO:0000256" key="4">
    <source>
        <dbReference type="ARBA" id="ARBA00023125"/>
    </source>
</evidence>
<dbReference type="SMART" id="SM00448">
    <property type="entry name" value="REC"/>
    <property type="match status" value="1"/>
</dbReference>
<dbReference type="Gene3D" id="1.10.10.10">
    <property type="entry name" value="Winged helix-like DNA-binding domain superfamily/Winged helix DNA-binding domain"/>
    <property type="match status" value="1"/>
</dbReference>
<evidence type="ECO:0000313" key="10">
    <source>
        <dbReference type="EMBL" id="OAG93367.1"/>
    </source>
</evidence>
<dbReference type="InterPro" id="IPR011006">
    <property type="entry name" value="CheY-like_superfamily"/>
</dbReference>
<dbReference type="InterPro" id="IPR016032">
    <property type="entry name" value="Sig_transdc_resp-reg_C-effctor"/>
</dbReference>
<evidence type="ECO:0000256" key="7">
    <source>
        <dbReference type="PROSITE-ProRule" id="PRU01091"/>
    </source>
</evidence>
<dbReference type="InterPro" id="IPR001867">
    <property type="entry name" value="OmpR/PhoB-type_DNA-bd"/>
</dbReference>
<organism evidence="11 13">
    <name type="scientific">Ferroacidibacillus organovorans</name>
    <dbReference type="NCBI Taxonomy" id="1765683"/>
    <lineage>
        <taxon>Bacteria</taxon>
        <taxon>Bacillati</taxon>
        <taxon>Bacillota</taxon>
        <taxon>Bacilli</taxon>
        <taxon>Bacillales</taxon>
        <taxon>Alicyclobacillaceae</taxon>
        <taxon>Ferroacidibacillus</taxon>
    </lineage>
</organism>
<dbReference type="FunFam" id="3.40.50.2300:FF:000002">
    <property type="entry name" value="DNA-binding response regulator PhoP"/>
    <property type="match status" value="1"/>
</dbReference>
<name>A0A162SYW7_9BACL</name>
<dbReference type="InterPro" id="IPR001789">
    <property type="entry name" value="Sig_transdc_resp-reg_receiver"/>
</dbReference>
<dbReference type="PROSITE" id="PS51755">
    <property type="entry name" value="OMPR_PHOB"/>
    <property type="match status" value="1"/>
</dbReference>
<dbReference type="GO" id="GO:0000156">
    <property type="term" value="F:phosphorelay response regulator activity"/>
    <property type="evidence" value="ECO:0007669"/>
    <property type="project" value="TreeGrafter"/>
</dbReference>
<dbReference type="EMBL" id="MWPS01000026">
    <property type="protein sequence ID" value="OPG15904.1"/>
    <property type="molecule type" value="Genomic_DNA"/>
</dbReference>
<proteinExistence type="predicted"/>
<comment type="caution">
    <text evidence="11">The sequence shown here is derived from an EMBL/GenBank/DDBJ whole genome shotgun (WGS) entry which is preliminary data.</text>
</comment>
<evidence type="ECO:0000256" key="3">
    <source>
        <dbReference type="ARBA" id="ARBA00023015"/>
    </source>
</evidence>
<evidence type="ECO:0000313" key="12">
    <source>
        <dbReference type="Proteomes" id="UP000077421"/>
    </source>
</evidence>
<dbReference type="CDD" id="cd19935">
    <property type="entry name" value="REC_OmpR_CusR-like"/>
    <property type="match status" value="1"/>
</dbReference>
<evidence type="ECO:0000259" key="8">
    <source>
        <dbReference type="PROSITE" id="PS50110"/>
    </source>
</evidence>
<protein>
    <submittedName>
        <fullName evidence="11">DNA-binding response regulator</fullName>
    </submittedName>
    <submittedName>
        <fullName evidence="10">Two-component system response regulator</fullName>
    </submittedName>
</protein>
<dbReference type="SMART" id="SM00862">
    <property type="entry name" value="Trans_reg_C"/>
    <property type="match status" value="1"/>
</dbReference>
<dbReference type="STRING" id="1765683.B2M26_09910"/>
<accession>A0A162SYW7</accession>
<dbReference type="Gene3D" id="3.40.50.2300">
    <property type="match status" value="1"/>
</dbReference>
<dbReference type="InterPro" id="IPR039420">
    <property type="entry name" value="WalR-like"/>
</dbReference>
<evidence type="ECO:0000256" key="1">
    <source>
        <dbReference type="ARBA" id="ARBA00022553"/>
    </source>
</evidence>
<dbReference type="GO" id="GO:0005829">
    <property type="term" value="C:cytosol"/>
    <property type="evidence" value="ECO:0007669"/>
    <property type="project" value="TreeGrafter"/>
</dbReference>
<evidence type="ECO:0000259" key="9">
    <source>
        <dbReference type="PROSITE" id="PS51755"/>
    </source>
</evidence>
<dbReference type="Gene3D" id="6.10.250.690">
    <property type="match status" value="1"/>
</dbReference>
<feature type="modified residue" description="4-aspartylphosphate" evidence="6">
    <location>
        <position position="51"/>
    </location>
</feature>
<dbReference type="PANTHER" id="PTHR48111:SF22">
    <property type="entry name" value="REGULATOR OF RPOS"/>
    <property type="match status" value="1"/>
</dbReference>
<feature type="DNA-binding region" description="OmpR/PhoB-type" evidence="7">
    <location>
        <begin position="125"/>
        <end position="231"/>
    </location>
</feature>
<sequence length="233" mass="26249">MRLLLIEDEVRLAKALQQTFSEHHYIVDLAHDGAVGLDLAQTDTYDIILVDVMLPTMSGYEVVRRLRKTGHATPILMLTARDAVDDRVEGLDAGADDYLVKPFATKELLARVRALSRRSGEMLDVEEVSVGAISIDSVSRSVYVSGEPYSLTGKEFQLLELFMRNPNQVLPKELILDRVWGVEAPMDRNAVEIYVHFLRKKLDRVRTERQIELAEMPVIETVRGVGYALRGGK</sequence>
<evidence type="ECO:0000256" key="2">
    <source>
        <dbReference type="ARBA" id="ARBA00023012"/>
    </source>
</evidence>
<keyword evidence="3" id="KW-0805">Transcription regulation</keyword>
<dbReference type="EMBL" id="LSUQ01000038">
    <property type="protein sequence ID" value="OAG93367.1"/>
    <property type="molecule type" value="Genomic_DNA"/>
</dbReference>
<feature type="domain" description="OmpR/PhoB-type" evidence="9">
    <location>
        <begin position="125"/>
        <end position="231"/>
    </location>
</feature>
<dbReference type="InterPro" id="IPR036388">
    <property type="entry name" value="WH-like_DNA-bd_sf"/>
</dbReference>
<dbReference type="Proteomes" id="UP000190229">
    <property type="component" value="Unassembled WGS sequence"/>
</dbReference>
<evidence type="ECO:0000256" key="5">
    <source>
        <dbReference type="ARBA" id="ARBA00023163"/>
    </source>
</evidence>
<gene>
    <name evidence="10" type="ORF">AYW79_11005</name>
    <name evidence="11" type="ORF">B2M26_09910</name>
</gene>
<feature type="domain" description="Response regulatory" evidence="8">
    <location>
        <begin position="2"/>
        <end position="116"/>
    </location>
</feature>
<keyword evidence="13" id="KW-1185">Reference proteome</keyword>
<dbReference type="SUPFAM" id="SSF52172">
    <property type="entry name" value="CheY-like"/>
    <property type="match status" value="1"/>
</dbReference>
<evidence type="ECO:0000313" key="13">
    <source>
        <dbReference type="Proteomes" id="UP000190229"/>
    </source>
</evidence>
<dbReference type="Pfam" id="PF00072">
    <property type="entry name" value="Response_reg"/>
    <property type="match status" value="1"/>
</dbReference>